<dbReference type="PANTHER" id="PTHR43481:SF4">
    <property type="entry name" value="GLYCEROL-1-PHOSPHATE PHOSPHOHYDROLASE 1-RELATED"/>
    <property type="match status" value="1"/>
</dbReference>
<dbReference type="AlphaFoldDB" id="A0A2H0TSZ1"/>
<dbReference type="InterPro" id="IPR051806">
    <property type="entry name" value="HAD-like_SPP"/>
</dbReference>
<protein>
    <submittedName>
        <fullName evidence="4">2-deoxyglucose-6-phosphatase</fullName>
    </submittedName>
</protein>
<evidence type="ECO:0000313" key="4">
    <source>
        <dbReference type="EMBL" id="PIR74666.1"/>
    </source>
</evidence>
<reference evidence="5" key="1">
    <citation type="submission" date="2017-09" db="EMBL/GenBank/DDBJ databases">
        <title>Depth-based differentiation of microbial function through sediment-hosted aquifers and enrichment of novel symbionts in the deep terrestrial subsurface.</title>
        <authorList>
            <person name="Probst A.J."/>
            <person name="Ladd B."/>
            <person name="Jarett J.K."/>
            <person name="Geller-Mcgrath D.E."/>
            <person name="Sieber C.M.K."/>
            <person name="Emerson J.B."/>
            <person name="Anantharaman K."/>
            <person name="Thomas B.C."/>
            <person name="Malmstrom R."/>
            <person name="Stieglmeier M."/>
            <person name="Klingl A."/>
            <person name="Woyke T."/>
            <person name="Ryan C.M."/>
            <person name="Banfield J.F."/>
        </authorList>
    </citation>
    <scope>NUCLEOTIDE SEQUENCE [LARGE SCALE GENOMIC DNA]</scope>
</reference>
<dbReference type="NCBIfam" id="TIGR01509">
    <property type="entry name" value="HAD-SF-IA-v3"/>
    <property type="match status" value="1"/>
</dbReference>
<evidence type="ECO:0000256" key="2">
    <source>
        <dbReference type="ARBA" id="ARBA00022723"/>
    </source>
</evidence>
<dbReference type="InterPro" id="IPR041492">
    <property type="entry name" value="HAD_2"/>
</dbReference>
<dbReference type="SFLD" id="SFLDG01129">
    <property type="entry name" value="C1.5:_HAD__Beta-PGM__Phosphata"/>
    <property type="match status" value="1"/>
</dbReference>
<gene>
    <name evidence="4" type="ORF">COU35_01180</name>
</gene>
<dbReference type="GO" id="GO:0046872">
    <property type="term" value="F:metal ion binding"/>
    <property type="evidence" value="ECO:0007669"/>
    <property type="project" value="UniProtKB-KW"/>
</dbReference>
<dbReference type="SUPFAM" id="SSF56784">
    <property type="entry name" value="HAD-like"/>
    <property type="match status" value="1"/>
</dbReference>
<organism evidence="4 5">
    <name type="scientific">Candidatus Magasanikbacteria bacterium CG10_big_fil_rev_8_21_14_0_10_47_10</name>
    <dbReference type="NCBI Taxonomy" id="1974652"/>
    <lineage>
        <taxon>Bacteria</taxon>
        <taxon>Candidatus Magasanikiibacteriota</taxon>
    </lineage>
</organism>
<dbReference type="SFLD" id="SFLDS00003">
    <property type="entry name" value="Haloacid_Dehalogenase"/>
    <property type="match status" value="1"/>
</dbReference>
<dbReference type="NCBIfam" id="NF008087">
    <property type="entry name" value="PRK10826.1"/>
    <property type="match status" value="1"/>
</dbReference>
<dbReference type="Gene3D" id="3.40.50.1000">
    <property type="entry name" value="HAD superfamily/HAD-like"/>
    <property type="match status" value="1"/>
</dbReference>
<dbReference type="FunFam" id="3.40.50.1000:FF:000036">
    <property type="entry name" value="HAD family hydrolase"/>
    <property type="match status" value="1"/>
</dbReference>
<evidence type="ECO:0000256" key="3">
    <source>
        <dbReference type="ARBA" id="ARBA00022801"/>
    </source>
</evidence>
<dbReference type="InterPro" id="IPR006439">
    <property type="entry name" value="HAD-SF_hydro_IA"/>
</dbReference>
<keyword evidence="2" id="KW-0479">Metal-binding</keyword>
<evidence type="ECO:0000313" key="5">
    <source>
        <dbReference type="Proteomes" id="UP000230154"/>
    </source>
</evidence>
<dbReference type="GO" id="GO:0050308">
    <property type="term" value="F:sugar-phosphatase activity"/>
    <property type="evidence" value="ECO:0007669"/>
    <property type="project" value="TreeGrafter"/>
</dbReference>
<sequence>MNFEAAIFDMDGVIIDSEPFWQDEEVRVYNKYGLPVTLEQTVTTRGLRTDEIVSHWMITFGREDIQKEEILQELHAAIVKRVKQDATLLPGVIETMTLLKNMQLKIAIASSSADQIIDAVVDAFELRPYLNATHSAYHERRGKPDPAVYITTATLLGVSPQKCIAVEDSVNGMQAAKAAGMTCIVIPSDGREPRMAFEQADLRVSSLLELTKDILLSLHPLGV</sequence>
<dbReference type="PANTHER" id="PTHR43481">
    <property type="entry name" value="FRUCTOSE-1-PHOSPHATE PHOSPHATASE"/>
    <property type="match status" value="1"/>
</dbReference>
<name>A0A2H0TSZ1_9BACT</name>
<dbReference type="Proteomes" id="UP000230154">
    <property type="component" value="Unassembled WGS sequence"/>
</dbReference>
<proteinExistence type="inferred from homology"/>
<dbReference type="InterPro" id="IPR023198">
    <property type="entry name" value="PGP-like_dom2"/>
</dbReference>
<comment type="similarity">
    <text evidence="1">Belongs to the HAD-like hydrolase superfamily. CbbY/CbbZ/Gph/YieH family.</text>
</comment>
<comment type="caution">
    <text evidence="4">The sequence shown here is derived from an EMBL/GenBank/DDBJ whole genome shotgun (WGS) entry which is preliminary data.</text>
</comment>
<accession>A0A2H0TSZ1</accession>
<dbReference type="InterPro" id="IPR023214">
    <property type="entry name" value="HAD_sf"/>
</dbReference>
<evidence type="ECO:0000256" key="1">
    <source>
        <dbReference type="ARBA" id="ARBA00006171"/>
    </source>
</evidence>
<dbReference type="InterPro" id="IPR036412">
    <property type="entry name" value="HAD-like_sf"/>
</dbReference>
<dbReference type="EMBL" id="PFCB01000010">
    <property type="protein sequence ID" value="PIR74666.1"/>
    <property type="molecule type" value="Genomic_DNA"/>
</dbReference>
<dbReference type="SFLD" id="SFLDG01135">
    <property type="entry name" value="C1.5.6:_HAD__Beta-PGM__Phospha"/>
    <property type="match status" value="1"/>
</dbReference>
<dbReference type="Pfam" id="PF13419">
    <property type="entry name" value="HAD_2"/>
    <property type="match status" value="1"/>
</dbReference>
<keyword evidence="3" id="KW-0378">Hydrolase</keyword>
<dbReference type="PRINTS" id="PR00413">
    <property type="entry name" value="HADHALOGNASE"/>
</dbReference>
<dbReference type="Gene3D" id="1.10.150.240">
    <property type="entry name" value="Putative phosphatase, domain 2"/>
    <property type="match status" value="1"/>
</dbReference>